<dbReference type="AlphaFoldDB" id="A0AAV4PY18"/>
<dbReference type="EMBL" id="BPLR01005351">
    <property type="protein sequence ID" value="GIY01645.1"/>
    <property type="molecule type" value="Genomic_DNA"/>
</dbReference>
<comment type="caution">
    <text evidence="1">The sequence shown here is derived from an EMBL/GenBank/DDBJ whole genome shotgun (WGS) entry which is preliminary data.</text>
</comment>
<organism evidence="1 2">
    <name type="scientific">Caerostris extrusa</name>
    <name type="common">Bark spider</name>
    <name type="synonym">Caerostris bankana</name>
    <dbReference type="NCBI Taxonomy" id="172846"/>
    <lineage>
        <taxon>Eukaryota</taxon>
        <taxon>Metazoa</taxon>
        <taxon>Ecdysozoa</taxon>
        <taxon>Arthropoda</taxon>
        <taxon>Chelicerata</taxon>
        <taxon>Arachnida</taxon>
        <taxon>Araneae</taxon>
        <taxon>Araneomorphae</taxon>
        <taxon>Entelegynae</taxon>
        <taxon>Araneoidea</taxon>
        <taxon>Araneidae</taxon>
        <taxon>Caerostris</taxon>
    </lineage>
</organism>
<proteinExistence type="predicted"/>
<accession>A0AAV4PY18</accession>
<evidence type="ECO:0000313" key="2">
    <source>
        <dbReference type="Proteomes" id="UP001054945"/>
    </source>
</evidence>
<keyword evidence="2" id="KW-1185">Reference proteome</keyword>
<dbReference type="Proteomes" id="UP001054945">
    <property type="component" value="Unassembled WGS sequence"/>
</dbReference>
<protein>
    <submittedName>
        <fullName evidence="1">Uncharacterized protein</fullName>
    </submittedName>
</protein>
<reference evidence="1 2" key="1">
    <citation type="submission" date="2021-06" db="EMBL/GenBank/DDBJ databases">
        <title>Caerostris extrusa draft genome.</title>
        <authorList>
            <person name="Kono N."/>
            <person name="Arakawa K."/>
        </authorList>
    </citation>
    <scope>NUCLEOTIDE SEQUENCE [LARGE SCALE GENOMIC DNA]</scope>
</reference>
<name>A0AAV4PY18_CAEEX</name>
<sequence length="102" mass="11896">MTGDYPSRVNVVKSPRRLDCSPVFERRECYNDWPSPLSHTSGEPVFRLLASVGEREFKSDKVRLHGLLRFIFYAFIFSYLPDTTSSSVKTNDCSYLYYLVRL</sequence>
<gene>
    <name evidence="1" type="ORF">CEXT_417721</name>
</gene>
<evidence type="ECO:0000313" key="1">
    <source>
        <dbReference type="EMBL" id="GIY01645.1"/>
    </source>
</evidence>